<feature type="domain" description="Peptidase M48" evidence="8">
    <location>
        <begin position="69"/>
        <end position="246"/>
    </location>
</feature>
<dbReference type="SMART" id="SM00028">
    <property type="entry name" value="TPR"/>
    <property type="match status" value="4"/>
</dbReference>
<dbReference type="GO" id="GO:0046872">
    <property type="term" value="F:metal ion binding"/>
    <property type="evidence" value="ECO:0007669"/>
    <property type="project" value="UniProtKB-KW"/>
</dbReference>
<name>A0A8J6NWN8_9BACT</name>
<accession>A0A8J6NWN8</accession>
<organism evidence="9 10">
    <name type="scientific">Candidatus Desulfatibia profunda</name>
    <dbReference type="NCBI Taxonomy" id="2841695"/>
    <lineage>
        <taxon>Bacteria</taxon>
        <taxon>Pseudomonadati</taxon>
        <taxon>Thermodesulfobacteriota</taxon>
        <taxon>Desulfobacteria</taxon>
        <taxon>Desulfobacterales</taxon>
        <taxon>Desulfobacterales incertae sedis</taxon>
        <taxon>Candidatus Desulfatibia</taxon>
    </lineage>
</organism>
<feature type="repeat" description="TPR" evidence="7">
    <location>
        <begin position="362"/>
        <end position="395"/>
    </location>
</feature>
<evidence type="ECO:0000256" key="7">
    <source>
        <dbReference type="PROSITE-ProRule" id="PRU00339"/>
    </source>
</evidence>
<keyword evidence="4" id="KW-0378">Hydrolase</keyword>
<dbReference type="PANTHER" id="PTHR22726:SF1">
    <property type="entry name" value="METALLOENDOPEPTIDASE OMA1, MITOCHONDRIAL"/>
    <property type="match status" value="1"/>
</dbReference>
<dbReference type="Proteomes" id="UP000603434">
    <property type="component" value="Unassembled WGS sequence"/>
</dbReference>
<dbReference type="EMBL" id="JACNJH010000131">
    <property type="protein sequence ID" value="MBC8361368.1"/>
    <property type="molecule type" value="Genomic_DNA"/>
</dbReference>
<dbReference type="GO" id="GO:0051603">
    <property type="term" value="P:proteolysis involved in protein catabolic process"/>
    <property type="evidence" value="ECO:0007669"/>
    <property type="project" value="TreeGrafter"/>
</dbReference>
<evidence type="ECO:0000313" key="10">
    <source>
        <dbReference type="Proteomes" id="UP000603434"/>
    </source>
</evidence>
<keyword evidence="6 9" id="KW-0482">Metalloprotease</keyword>
<gene>
    <name evidence="9" type="ORF">H8E23_08225</name>
</gene>
<evidence type="ECO:0000313" key="9">
    <source>
        <dbReference type="EMBL" id="MBC8361368.1"/>
    </source>
</evidence>
<evidence type="ECO:0000259" key="8">
    <source>
        <dbReference type="Pfam" id="PF01435"/>
    </source>
</evidence>
<evidence type="ECO:0000256" key="3">
    <source>
        <dbReference type="ARBA" id="ARBA00022723"/>
    </source>
</evidence>
<keyword evidence="3" id="KW-0479">Metal-binding</keyword>
<dbReference type="Gene3D" id="1.25.40.10">
    <property type="entry name" value="Tetratricopeptide repeat domain"/>
    <property type="match status" value="1"/>
</dbReference>
<dbReference type="Gene3D" id="3.30.2010.10">
    <property type="entry name" value="Metalloproteases ('zincins'), catalytic domain"/>
    <property type="match status" value="1"/>
</dbReference>
<evidence type="ECO:0000256" key="2">
    <source>
        <dbReference type="ARBA" id="ARBA00022670"/>
    </source>
</evidence>
<dbReference type="InterPro" id="IPR019734">
    <property type="entry name" value="TPR_rpt"/>
</dbReference>
<dbReference type="GO" id="GO:0004222">
    <property type="term" value="F:metalloendopeptidase activity"/>
    <property type="evidence" value="ECO:0007669"/>
    <property type="project" value="InterPro"/>
</dbReference>
<dbReference type="InterPro" id="IPR051156">
    <property type="entry name" value="Mito/Outer_Membr_Metalloprot"/>
</dbReference>
<sequence length="472" mass="53068">MEFYRKLCVIGTLLIIISGILFPKGAGCITIKEEEEMSREFMKVVMEHFQLIKDPIITNYVNEVGQKNVAAFPPQPFTYHFYVIKEGDYNAFASPAGHIFIFSGLLEAMDSEEELAGIISHEIAHVVCRHISQKIERSKKIGYATLAGVVAGMILGSQGSGTAANAMTIGSIAAGQSAMLAYSRDDEAQADQIGLACLNRAGYSAKGLLLMLKKIRNRQWFGKEQIPTYLQTHPASEDRMAVIDTWIATQEKISADVSPYQFQRAHTWLVAEYGDESAALRKFESDVKDHPEDPLAHYGYGLILARIGNRQDAVEQLKIALEKKAFDPYILKDIGRIYFLDGRYQEALDTFSAAGSIAAYDPEGLFYLGRTQTEMGRVKEAADTLERLITINPEYSQAYYFLGEAYGKLNRLDYAHYYLGIYYKKTANFKNATFHLQKALETMSDADKRLKIEQMLNEVRKEIAESRKRATP</sequence>
<dbReference type="Pfam" id="PF14559">
    <property type="entry name" value="TPR_19"/>
    <property type="match status" value="1"/>
</dbReference>
<dbReference type="SUPFAM" id="SSF48452">
    <property type="entry name" value="TPR-like"/>
    <property type="match status" value="1"/>
</dbReference>
<proteinExistence type="predicted"/>
<evidence type="ECO:0000256" key="5">
    <source>
        <dbReference type="ARBA" id="ARBA00022833"/>
    </source>
</evidence>
<keyword evidence="5" id="KW-0862">Zinc</keyword>
<comment type="cofactor">
    <cofactor evidence="1">
        <name>Zn(2+)</name>
        <dbReference type="ChEBI" id="CHEBI:29105"/>
    </cofactor>
</comment>
<dbReference type="InterPro" id="IPR011990">
    <property type="entry name" value="TPR-like_helical_dom_sf"/>
</dbReference>
<dbReference type="PANTHER" id="PTHR22726">
    <property type="entry name" value="METALLOENDOPEPTIDASE OMA1"/>
    <property type="match status" value="1"/>
</dbReference>
<dbReference type="AlphaFoldDB" id="A0A8J6NWN8"/>
<keyword evidence="2" id="KW-0645">Protease</keyword>
<evidence type="ECO:0000256" key="6">
    <source>
        <dbReference type="ARBA" id="ARBA00023049"/>
    </source>
</evidence>
<dbReference type="Pfam" id="PF13432">
    <property type="entry name" value="TPR_16"/>
    <property type="match status" value="1"/>
</dbReference>
<protein>
    <submittedName>
        <fullName evidence="9">M48 family metalloprotease</fullName>
    </submittedName>
</protein>
<evidence type="ECO:0000256" key="1">
    <source>
        <dbReference type="ARBA" id="ARBA00001947"/>
    </source>
</evidence>
<comment type="caution">
    <text evidence="9">The sequence shown here is derived from an EMBL/GenBank/DDBJ whole genome shotgun (WGS) entry which is preliminary data.</text>
</comment>
<reference evidence="9 10" key="1">
    <citation type="submission" date="2020-08" db="EMBL/GenBank/DDBJ databases">
        <title>Bridging the membrane lipid divide: bacteria of the FCB group superphylum have the potential to synthesize archaeal ether lipids.</title>
        <authorList>
            <person name="Villanueva L."/>
            <person name="Von Meijenfeldt F.A.B."/>
            <person name="Westbye A.B."/>
            <person name="Yadav S."/>
            <person name="Hopmans E.C."/>
            <person name="Dutilh B.E."/>
            <person name="Sinninghe Damste J.S."/>
        </authorList>
    </citation>
    <scope>NUCLEOTIDE SEQUENCE [LARGE SCALE GENOMIC DNA]</scope>
    <source>
        <strain evidence="9">NIOZ-UU30</strain>
    </source>
</reference>
<evidence type="ECO:0000256" key="4">
    <source>
        <dbReference type="ARBA" id="ARBA00022801"/>
    </source>
</evidence>
<dbReference type="CDD" id="cd07333">
    <property type="entry name" value="M48C_bepA_like"/>
    <property type="match status" value="1"/>
</dbReference>
<dbReference type="InterPro" id="IPR001915">
    <property type="entry name" value="Peptidase_M48"/>
</dbReference>
<feature type="repeat" description="TPR" evidence="7">
    <location>
        <begin position="328"/>
        <end position="361"/>
    </location>
</feature>
<dbReference type="GO" id="GO:0016020">
    <property type="term" value="C:membrane"/>
    <property type="evidence" value="ECO:0007669"/>
    <property type="project" value="TreeGrafter"/>
</dbReference>
<keyword evidence="7" id="KW-0802">TPR repeat</keyword>
<dbReference type="PROSITE" id="PS50005">
    <property type="entry name" value="TPR"/>
    <property type="match status" value="2"/>
</dbReference>
<dbReference type="Pfam" id="PF01435">
    <property type="entry name" value="Peptidase_M48"/>
    <property type="match status" value="1"/>
</dbReference>